<name>A0ABW9VAS3_9BURK</name>
<reference evidence="1 2" key="1">
    <citation type="submission" date="2019-12" db="EMBL/GenBank/DDBJ databases">
        <title>Novel species isolated from a subtropical stream in China.</title>
        <authorList>
            <person name="Lu H."/>
        </authorList>
    </citation>
    <scope>NUCLEOTIDE SEQUENCE [LARGE SCALE GENOMIC DNA]</scope>
    <source>
        <strain evidence="1 2">FT94W</strain>
    </source>
</reference>
<dbReference type="InterPro" id="IPR027417">
    <property type="entry name" value="P-loop_NTPase"/>
</dbReference>
<gene>
    <name evidence="1" type="ORF">GTP38_16170</name>
</gene>
<protein>
    <submittedName>
        <fullName evidence="1">AAA family ATPase</fullName>
    </submittedName>
</protein>
<accession>A0ABW9VAS3</accession>
<evidence type="ECO:0000313" key="2">
    <source>
        <dbReference type="Proteomes" id="UP000449678"/>
    </source>
</evidence>
<keyword evidence="2" id="KW-1185">Reference proteome</keyword>
<dbReference type="EMBL" id="WWCO01000010">
    <property type="protein sequence ID" value="MYM35872.1"/>
    <property type="molecule type" value="Genomic_DNA"/>
</dbReference>
<organism evidence="1 2">
    <name type="scientific">Duganella lactea</name>
    <dbReference type="NCBI Taxonomy" id="2692173"/>
    <lineage>
        <taxon>Bacteria</taxon>
        <taxon>Pseudomonadati</taxon>
        <taxon>Pseudomonadota</taxon>
        <taxon>Betaproteobacteria</taxon>
        <taxon>Burkholderiales</taxon>
        <taxon>Oxalobacteraceae</taxon>
        <taxon>Telluria group</taxon>
        <taxon>Duganella</taxon>
    </lineage>
</organism>
<dbReference type="RefSeq" id="WP_160991240.1">
    <property type="nucleotide sequence ID" value="NZ_WWCO01000010.1"/>
</dbReference>
<dbReference type="Proteomes" id="UP000449678">
    <property type="component" value="Unassembled WGS sequence"/>
</dbReference>
<comment type="caution">
    <text evidence="1">The sequence shown here is derived from an EMBL/GenBank/DDBJ whole genome shotgun (WGS) entry which is preliminary data.</text>
</comment>
<sequence>MLHLICGKIAAGKSTLSAELATAPDTVSISEDRLLAALYPDEIASVVDYVRCAARLRSAVQGLIIDMLRAGCSVVLDFPANTVASRSWMKMLADTSGVEHCLHYLDVSDEECKRRLRRRNEEGAHAFQTSDAEFDHITSFFVPPSAAEGFNVKRYAAG</sequence>
<dbReference type="Pfam" id="PF13671">
    <property type="entry name" value="AAA_33"/>
    <property type="match status" value="1"/>
</dbReference>
<dbReference type="SUPFAM" id="SSF52540">
    <property type="entry name" value="P-loop containing nucleoside triphosphate hydrolases"/>
    <property type="match status" value="1"/>
</dbReference>
<proteinExistence type="predicted"/>
<evidence type="ECO:0000313" key="1">
    <source>
        <dbReference type="EMBL" id="MYM35872.1"/>
    </source>
</evidence>
<dbReference type="Gene3D" id="3.40.50.300">
    <property type="entry name" value="P-loop containing nucleotide triphosphate hydrolases"/>
    <property type="match status" value="1"/>
</dbReference>